<dbReference type="EMBL" id="HG994590">
    <property type="protein sequence ID" value="CAF2803892.1"/>
    <property type="molecule type" value="Genomic_DNA"/>
</dbReference>
<feature type="region of interest" description="Disordered" evidence="1">
    <location>
        <begin position="391"/>
        <end position="424"/>
    </location>
</feature>
<organism evidence="2 3">
    <name type="scientific">Lepeophtheirus salmonis</name>
    <name type="common">Salmon louse</name>
    <name type="synonym">Caligus salmonis</name>
    <dbReference type="NCBI Taxonomy" id="72036"/>
    <lineage>
        <taxon>Eukaryota</taxon>
        <taxon>Metazoa</taxon>
        <taxon>Ecdysozoa</taxon>
        <taxon>Arthropoda</taxon>
        <taxon>Crustacea</taxon>
        <taxon>Multicrustacea</taxon>
        <taxon>Hexanauplia</taxon>
        <taxon>Copepoda</taxon>
        <taxon>Siphonostomatoida</taxon>
        <taxon>Caligidae</taxon>
        <taxon>Lepeophtheirus</taxon>
    </lineage>
</organism>
<feature type="compositionally biased region" description="Basic and acidic residues" evidence="1">
    <location>
        <begin position="541"/>
        <end position="559"/>
    </location>
</feature>
<feature type="region of interest" description="Disordered" evidence="1">
    <location>
        <begin position="215"/>
        <end position="234"/>
    </location>
</feature>
<keyword evidence="3" id="KW-1185">Reference proteome</keyword>
<feature type="region of interest" description="Disordered" evidence="1">
    <location>
        <begin position="102"/>
        <end position="200"/>
    </location>
</feature>
<dbReference type="Proteomes" id="UP000675881">
    <property type="component" value="Chromosome 11"/>
</dbReference>
<evidence type="ECO:0000313" key="2">
    <source>
        <dbReference type="EMBL" id="CAF2803892.1"/>
    </source>
</evidence>
<feature type="region of interest" description="Disordered" evidence="1">
    <location>
        <begin position="766"/>
        <end position="786"/>
    </location>
</feature>
<feature type="compositionally biased region" description="Basic and acidic residues" evidence="1">
    <location>
        <begin position="587"/>
        <end position="596"/>
    </location>
</feature>
<name>A0A7R8H1Y9_LEPSM</name>
<feature type="region of interest" description="Disordered" evidence="1">
    <location>
        <begin position="534"/>
        <end position="596"/>
    </location>
</feature>
<dbReference type="OrthoDB" id="10632935at2759"/>
<protein>
    <submittedName>
        <fullName evidence="2">(salmon louse) hypothetical protein</fullName>
    </submittedName>
</protein>
<feature type="compositionally biased region" description="Polar residues" evidence="1">
    <location>
        <begin position="18"/>
        <end position="31"/>
    </location>
</feature>
<feature type="compositionally biased region" description="Basic and acidic residues" evidence="1">
    <location>
        <begin position="772"/>
        <end position="786"/>
    </location>
</feature>
<feature type="region of interest" description="Disordered" evidence="1">
    <location>
        <begin position="1"/>
        <end position="31"/>
    </location>
</feature>
<feature type="compositionally biased region" description="Basic and acidic residues" evidence="1">
    <location>
        <begin position="477"/>
        <end position="503"/>
    </location>
</feature>
<evidence type="ECO:0000313" key="3">
    <source>
        <dbReference type="Proteomes" id="UP000675881"/>
    </source>
</evidence>
<reference evidence="2" key="1">
    <citation type="submission" date="2021-02" db="EMBL/GenBank/DDBJ databases">
        <authorList>
            <person name="Bekaert M."/>
        </authorList>
    </citation>
    <scope>NUCLEOTIDE SEQUENCE</scope>
    <source>
        <strain evidence="2">IoA-00</strain>
    </source>
</reference>
<feature type="compositionally biased region" description="Pro residues" evidence="1">
    <location>
        <begin position="1"/>
        <end position="10"/>
    </location>
</feature>
<accession>A0A7R8H1Y9</accession>
<evidence type="ECO:0000256" key="1">
    <source>
        <dbReference type="SAM" id="MobiDB-lite"/>
    </source>
</evidence>
<proteinExistence type="predicted"/>
<sequence length="786" mass="89420">MGSSYKPPPFLRSAPHPSRTTRSLGRGTSSQWKNHYANVAKLWGSQNMTSTIPSESMSKGELWQEPHKQEEEVWIDPLSLPQDITTATLRRKEIPREWFHLPQGVEPPSVTDLLKESSSDEEGVSSSELHHSRICGRGRSRIVGTKEPVVPNPAIIKHPQKTPRLLSKTTNSSCTTPPPPPRTSSTHKGSSKKVIDDGGYEPVGRALESFKKLTDKDCSTAPSREPVGRSLESLNKPTDKDCIVTQSSSINNNSISKIYEELPTSVEGVIDLPFTKGGACISYKDFVIVKSVSEEAIAILPLQDITSELEDNEEDKEVIVNKQSHLSPDRKVEAELSKKEQRRLEKERIELERKERKEREKLAKEENDRFKKLKKDQEKAARLEQELEKLSTIEKSDSNEPDSNKVQPQSPEERSHTFFIMPTKEDAQIKKTKVLVDIKKMDTNVPNPFEDSFITQPSLIKEQKHSSSRVKPPFISQEEKAQTDMEKNKVNTLTKEPKSENKNGKSIIESPKTLQVSVEKSETEPKIFLDELSIGKSKIKSGKESEEKGQQRSEGKEMKSFQPFDENIQITKEKNPADPQKLAETPQEQRIHQPLVKAEEKKVDVIKTKAETDFDILFSGGPLVQKETTEPTFTLPSPPFSNGCQITESMKKHAQNQIEKLLGDDDENRIEVIKESNPTQKYSDRKSSYQEYDEDQNLIYDPEDEKLAERFVGRYDHLLHEKMPESIAGEEVKLSKKERKEMKKLEKEKKKADKVDKEQTLKQEKLQAQMEKQNDCEGKEGFTFRG</sequence>
<gene>
    <name evidence="2" type="ORF">LSAA_3040</name>
</gene>
<feature type="region of interest" description="Disordered" evidence="1">
    <location>
        <begin position="445"/>
        <end position="508"/>
    </location>
</feature>
<dbReference type="AlphaFoldDB" id="A0A7R8H1Y9"/>